<organism evidence="2 3">
    <name type="scientific">Exocentrus adspersus</name>
    <dbReference type="NCBI Taxonomy" id="1586481"/>
    <lineage>
        <taxon>Eukaryota</taxon>
        <taxon>Metazoa</taxon>
        <taxon>Ecdysozoa</taxon>
        <taxon>Arthropoda</taxon>
        <taxon>Hexapoda</taxon>
        <taxon>Insecta</taxon>
        <taxon>Pterygota</taxon>
        <taxon>Neoptera</taxon>
        <taxon>Endopterygota</taxon>
        <taxon>Coleoptera</taxon>
        <taxon>Polyphaga</taxon>
        <taxon>Cucujiformia</taxon>
        <taxon>Chrysomeloidea</taxon>
        <taxon>Cerambycidae</taxon>
        <taxon>Lamiinae</taxon>
        <taxon>Acanthocinini</taxon>
        <taxon>Exocentrus</taxon>
    </lineage>
</organism>
<keyword evidence="3" id="KW-1185">Reference proteome</keyword>
<evidence type="ECO:0000313" key="2">
    <source>
        <dbReference type="EMBL" id="KAJ8909550.1"/>
    </source>
</evidence>
<evidence type="ECO:0000313" key="3">
    <source>
        <dbReference type="Proteomes" id="UP001159042"/>
    </source>
</evidence>
<dbReference type="PANTHER" id="PTHR46599">
    <property type="entry name" value="PIGGYBAC TRANSPOSABLE ELEMENT-DERIVED PROTEIN 4"/>
    <property type="match status" value="1"/>
</dbReference>
<dbReference type="EMBL" id="JANEYG010000506">
    <property type="protein sequence ID" value="KAJ8909550.1"/>
    <property type="molecule type" value="Genomic_DNA"/>
</dbReference>
<sequence>MSQTTKVSLAVSSQWEYSYNGNVTADNYFTSVSLANELYEVHKLTFVGTIKKNKRELPQQLLQTNSRPVHSTMCAFGTGKNKCTRTVISYIPKKHKNVLMLSTFHNSDSIDPNSTKQKPEVITFYNCTKGGVDVADKMKAEYSVTRFSNRWPFIVVCSLMNIATINSQIIHKYNTTNIMSRRQYITSLAKSLIGPHMMRRASISGLSISLRQKICFITGVDNRRIPNNENRQIKPRCGFCPIRKNRFTQHKC</sequence>
<name>A0AAV8V5Y0_9CUCU</name>
<gene>
    <name evidence="2" type="ORF">NQ315_012744</name>
</gene>
<dbReference type="AlphaFoldDB" id="A0AAV8V5Y0"/>
<accession>A0AAV8V5Y0</accession>
<proteinExistence type="predicted"/>
<dbReference type="Pfam" id="PF13843">
    <property type="entry name" value="DDE_Tnp_1_7"/>
    <property type="match status" value="1"/>
</dbReference>
<dbReference type="InterPro" id="IPR029526">
    <property type="entry name" value="PGBD"/>
</dbReference>
<comment type="caution">
    <text evidence="2">The sequence shown here is derived from an EMBL/GenBank/DDBJ whole genome shotgun (WGS) entry which is preliminary data.</text>
</comment>
<reference evidence="2 3" key="1">
    <citation type="journal article" date="2023" name="Insect Mol. Biol.">
        <title>Genome sequencing provides insights into the evolution of gene families encoding plant cell wall-degrading enzymes in longhorned beetles.</title>
        <authorList>
            <person name="Shin N.R."/>
            <person name="Okamura Y."/>
            <person name="Kirsch R."/>
            <person name="Pauchet Y."/>
        </authorList>
    </citation>
    <scope>NUCLEOTIDE SEQUENCE [LARGE SCALE GENOMIC DNA]</scope>
    <source>
        <strain evidence="2">EAD_L_NR</strain>
    </source>
</reference>
<feature type="domain" description="PiggyBac transposable element-derived protein" evidence="1">
    <location>
        <begin position="21"/>
        <end position="167"/>
    </location>
</feature>
<dbReference type="Proteomes" id="UP001159042">
    <property type="component" value="Unassembled WGS sequence"/>
</dbReference>
<dbReference type="PANTHER" id="PTHR46599:SF6">
    <property type="entry name" value="DUAL SPECIFICITY PHOSPHATASE 26"/>
    <property type="match status" value="1"/>
</dbReference>
<evidence type="ECO:0000259" key="1">
    <source>
        <dbReference type="Pfam" id="PF13843"/>
    </source>
</evidence>
<protein>
    <recommendedName>
        <fullName evidence="1">PiggyBac transposable element-derived protein domain-containing protein</fullName>
    </recommendedName>
</protein>